<dbReference type="AlphaFoldDB" id="A0A9C7PV81"/>
<comment type="similarity">
    <text evidence="1">Belongs to the actin family.</text>
</comment>
<gene>
    <name evidence="2" type="ORF">GpartN1_g2726.t1</name>
</gene>
<dbReference type="SMART" id="SM00268">
    <property type="entry name" value="ACTIN"/>
    <property type="match status" value="1"/>
</dbReference>
<dbReference type="Gene3D" id="3.30.420.40">
    <property type="match status" value="2"/>
</dbReference>
<evidence type="ECO:0000313" key="3">
    <source>
        <dbReference type="Proteomes" id="UP001061958"/>
    </source>
</evidence>
<dbReference type="PRINTS" id="PR00190">
    <property type="entry name" value="ACTIN"/>
</dbReference>
<dbReference type="EMBL" id="BQMJ01000019">
    <property type="protein sequence ID" value="GJQ10935.1"/>
    <property type="molecule type" value="Genomic_DNA"/>
</dbReference>
<comment type="caution">
    <text evidence="2">The sequence shown here is derived from an EMBL/GenBank/DDBJ whole genome shotgun (WGS) entry which is preliminary data.</text>
</comment>
<proteinExistence type="inferred from homology"/>
<evidence type="ECO:0008006" key="4">
    <source>
        <dbReference type="Google" id="ProtNLM"/>
    </source>
</evidence>
<dbReference type="InterPro" id="IPR043129">
    <property type="entry name" value="ATPase_NBD"/>
</dbReference>
<keyword evidence="3" id="KW-1185">Reference proteome</keyword>
<dbReference type="Gene3D" id="3.90.640.10">
    <property type="entry name" value="Actin, Chain A, domain 4"/>
    <property type="match status" value="1"/>
</dbReference>
<accession>A0A9C7PV81</accession>
<dbReference type="Proteomes" id="UP001061958">
    <property type="component" value="Unassembled WGS sequence"/>
</dbReference>
<dbReference type="PANTHER" id="PTHR11937">
    <property type="entry name" value="ACTIN"/>
    <property type="match status" value="1"/>
</dbReference>
<dbReference type="InterPro" id="IPR004000">
    <property type="entry name" value="Actin"/>
</dbReference>
<evidence type="ECO:0000313" key="2">
    <source>
        <dbReference type="EMBL" id="GJQ10935.1"/>
    </source>
</evidence>
<dbReference type="Pfam" id="PF00022">
    <property type="entry name" value="Actin"/>
    <property type="match status" value="1"/>
</dbReference>
<evidence type="ECO:0000256" key="1">
    <source>
        <dbReference type="RuleBase" id="RU000487"/>
    </source>
</evidence>
<sequence>MMPVVIDWGSNTCKVGFANEDQPSLIFEPFVSQAKPKEILLNGSNAYFIGNQLSRKRDIFPLVSSPIQNGIIQDWQAMEEIFKYIFFDELELDPLYQTILLSEPPLNPLKQREKMVEMLFEVFHIPALCIASQSMLALYSSGKTTGIVVDSGDSTTSIVPIYEGYTVQNGIQQQEISGKHLGQYLARLLWKKGYRFGLHHRESNVIRNMKENSCYIALDYRKELENYNQGKLKGKCFQLPDDSQITLDIECFQCPEMLFHPQLVGIQSYGLVDMMCKCIEETPFNIRKELWNNIVLSGGCMMITGIQDRLQKDLKSSIPSTAAFQIFRLPDTRLSTWLGGSILGNLPSFEKICMSLQDYKERGAAMIHERCF</sequence>
<name>A0A9C7PV81_9RHOD</name>
<protein>
    <recommendedName>
        <fullName evidence="4">Actin</fullName>
    </recommendedName>
</protein>
<reference evidence="2" key="2">
    <citation type="submission" date="2022-01" db="EMBL/GenBank/DDBJ databases">
        <authorList>
            <person name="Hirooka S."/>
            <person name="Miyagishima S.Y."/>
        </authorList>
    </citation>
    <scope>NUCLEOTIDE SEQUENCE</scope>
    <source>
        <strain evidence="2">NBRC 102759</strain>
    </source>
</reference>
<dbReference type="SUPFAM" id="SSF53067">
    <property type="entry name" value="Actin-like ATPase domain"/>
    <property type="match status" value="2"/>
</dbReference>
<dbReference type="OrthoDB" id="10281915at2759"/>
<reference evidence="2" key="1">
    <citation type="journal article" date="2022" name="Proc. Natl. Acad. Sci. U.S.A.">
        <title>Life cycle and functional genomics of the unicellular red alga Galdieria for elucidating algal and plant evolution and industrial use.</title>
        <authorList>
            <person name="Hirooka S."/>
            <person name="Itabashi T."/>
            <person name="Ichinose T.M."/>
            <person name="Onuma R."/>
            <person name="Fujiwara T."/>
            <person name="Yamashita S."/>
            <person name="Jong L.W."/>
            <person name="Tomita R."/>
            <person name="Iwane A.H."/>
            <person name="Miyagishima S.Y."/>
        </authorList>
    </citation>
    <scope>NUCLEOTIDE SEQUENCE</scope>
    <source>
        <strain evidence="2">NBRC 102759</strain>
    </source>
</reference>
<organism evidence="2 3">
    <name type="scientific">Galdieria partita</name>
    <dbReference type="NCBI Taxonomy" id="83374"/>
    <lineage>
        <taxon>Eukaryota</taxon>
        <taxon>Rhodophyta</taxon>
        <taxon>Bangiophyceae</taxon>
        <taxon>Galdieriales</taxon>
        <taxon>Galdieriaceae</taxon>
        <taxon>Galdieria</taxon>
    </lineage>
</organism>
<dbReference type="FunFam" id="3.30.420.40:FF:000050">
    <property type="entry name" value="Actin, alpha skeletal muscle"/>
    <property type="match status" value="1"/>
</dbReference>